<evidence type="ECO:0000256" key="1">
    <source>
        <dbReference type="SAM" id="Coils"/>
    </source>
</evidence>
<feature type="domain" description="Reverse transcriptase" evidence="4">
    <location>
        <begin position="646"/>
        <end position="771"/>
    </location>
</feature>
<evidence type="ECO:0000256" key="3">
    <source>
        <dbReference type="SAM" id="Phobius"/>
    </source>
</evidence>
<keyword evidence="3" id="KW-0472">Membrane</keyword>
<feature type="compositionally biased region" description="Low complexity" evidence="2">
    <location>
        <begin position="602"/>
        <end position="613"/>
    </location>
</feature>
<name>A0ABQ8TWF4_PERAM</name>
<dbReference type="InterPro" id="IPR043502">
    <property type="entry name" value="DNA/RNA_pol_sf"/>
</dbReference>
<reference evidence="5 6" key="1">
    <citation type="journal article" date="2022" name="Allergy">
        <title>Genome assembly and annotation of Periplaneta americana reveal a comprehensive cockroach allergen profile.</title>
        <authorList>
            <person name="Wang L."/>
            <person name="Xiong Q."/>
            <person name="Saelim N."/>
            <person name="Wang L."/>
            <person name="Nong W."/>
            <person name="Wan A.T."/>
            <person name="Shi M."/>
            <person name="Liu X."/>
            <person name="Cao Q."/>
            <person name="Hui J.H.L."/>
            <person name="Sookrung N."/>
            <person name="Leung T.F."/>
            <person name="Tungtrongchitr A."/>
            <person name="Tsui S.K.W."/>
        </authorList>
    </citation>
    <scope>NUCLEOTIDE SEQUENCE [LARGE SCALE GENOMIC DNA]</scope>
    <source>
        <strain evidence="5">PWHHKU_190912</strain>
    </source>
</reference>
<accession>A0ABQ8TWF4</accession>
<keyword evidence="1" id="KW-0175">Coiled coil</keyword>
<dbReference type="SUPFAM" id="SSF56672">
    <property type="entry name" value="DNA/RNA polymerases"/>
    <property type="match status" value="1"/>
</dbReference>
<feature type="coiled-coil region" evidence="1">
    <location>
        <begin position="1004"/>
        <end position="1041"/>
    </location>
</feature>
<dbReference type="PANTHER" id="PTHR47027:SF20">
    <property type="entry name" value="REVERSE TRANSCRIPTASE-LIKE PROTEIN WITH RNA-DIRECTED DNA POLYMERASE DOMAIN"/>
    <property type="match status" value="1"/>
</dbReference>
<dbReference type="Pfam" id="PF00078">
    <property type="entry name" value="RVT_1"/>
    <property type="match status" value="1"/>
</dbReference>
<gene>
    <name evidence="5" type="ORF">ANN_02470</name>
</gene>
<feature type="region of interest" description="Disordered" evidence="2">
    <location>
        <begin position="189"/>
        <end position="245"/>
    </location>
</feature>
<feature type="compositionally biased region" description="Low complexity" evidence="2">
    <location>
        <begin position="209"/>
        <end position="220"/>
    </location>
</feature>
<sequence length="1179" mass="132635">MGRDGMGQDRTGQDRTGQDAAHRQRSESSVSHDNTRFVPPHYSHGEEQQLALGGINRCLQEVNGHSECSASSSSSRQSRTPRNVLPDWESKSNNITKMPDRNQVVSRLNQIRDYIKQTSSLMDTLKNSGDPRLIAQYQKLSKMVSDLKDSEGRLQALLPELGKELDPKMQETKSGKCISEVVSASGNPISDLQGSSVNSHASPVPSAGSRSVSMSSPISRSHSEEPSGAVLKSSDSARRNELKMKVEESQRRLQALQEHQAAMVTLQQKAQAQLKEARMAQEEHSILVDSLSQSIVLDVPMGSGVQRTNVIIMMIHGGMIGETGIPHEKLTLSLSTSVMQYRRYVQFKFVKYDEVRYSPVFVRQKEDLLTAPGGSLHYSGPPLSLGLPAGDEFSAGCMNGTSNSQASGTQQTVEGSPGIQSNMQHLADRLHTLHELYENRNQLVQMLGERDEELVSEHMVLQDKLQELQYKKQHMDQLVSEFQALNNLPCITTADSHTDDQSNKDGSEDGEAECSDVDGEADYESVRVKIAELNMMKAQLAQLKGIMSAVQNRASTATQNGIEDQSGSRQGEDYDLEEQAVNLRRQKKDKSRGGSMKGLARSNSNTSTSGGSSKPDNIVQATSEVERTRDIQNKTVEMYSRVRIGQFLSDAFPIHCGLKQGDALSPLLFNFALEYAIRKVQDNREGLELNGLHQLLVYADDMNMLGENPQMIRENTGILLEASKAIGLEVNPEKTKYMIMSRDENIVRNGNIKIGNLSFEEVEKFKYLGATVTNINDTREEIKHRINMGNAYYYSVEKLLSSSLLSKNLKVRIYKTVILPVLYGCETWTLTLREEHRRLRWAGHVARMGESRNAYRVLVGRPEGKTPLGRPRRRWEDNIKMDLREVRYDDRDWINLAQDRDQWWAYVRAAMNLREARARLQHLQDLLAAVSDFHNRGQPVPDQYIDLLSQEAAREDAATSDSRRSETPSSKTQRRSSDRERTPVRQPVQDSCSGLPEGPEVVTLEMVQEMTRDLRQQTQCLQEERERLVSARRELGKLQRELPLREKKTNTQLIHSSSQYIEPKTSRDSPLNFEFRSPNCGPLHVEPKTPDTPHLPGRSHSCGPTQVKPKTSGYAALVWSLQYAALIWSLWYVALVWSLPQLRSFSRRTPVLKAGFVLFHCCFTRLTPLCCVALLFIVK</sequence>
<feature type="compositionally biased region" description="Polar residues" evidence="2">
    <location>
        <begin position="189"/>
        <end position="201"/>
    </location>
</feature>
<evidence type="ECO:0000259" key="4">
    <source>
        <dbReference type="Pfam" id="PF00078"/>
    </source>
</evidence>
<dbReference type="Proteomes" id="UP001148838">
    <property type="component" value="Unassembled WGS sequence"/>
</dbReference>
<dbReference type="InterPro" id="IPR000477">
    <property type="entry name" value="RT_dom"/>
</dbReference>
<feature type="region of interest" description="Disordered" evidence="2">
    <location>
        <begin position="493"/>
        <end position="518"/>
    </location>
</feature>
<feature type="compositionally biased region" description="Basic and acidic residues" evidence="2">
    <location>
        <begin position="1"/>
        <end position="26"/>
    </location>
</feature>
<comment type="caution">
    <text evidence="5">The sequence shown here is derived from an EMBL/GenBank/DDBJ whole genome shotgun (WGS) entry which is preliminary data.</text>
</comment>
<feature type="compositionally biased region" description="Basic and acidic residues" evidence="2">
    <location>
        <begin position="952"/>
        <end position="966"/>
    </location>
</feature>
<feature type="compositionally biased region" description="Acidic residues" evidence="2">
    <location>
        <begin position="508"/>
        <end position="518"/>
    </location>
</feature>
<dbReference type="PANTHER" id="PTHR47027">
    <property type="entry name" value="REVERSE TRANSCRIPTASE DOMAIN-CONTAINING PROTEIN"/>
    <property type="match status" value="1"/>
</dbReference>
<feature type="region of interest" description="Disordered" evidence="2">
    <location>
        <begin position="66"/>
        <end position="96"/>
    </location>
</feature>
<feature type="compositionally biased region" description="Basic and acidic residues" evidence="2">
    <location>
        <begin position="496"/>
        <end position="507"/>
    </location>
</feature>
<evidence type="ECO:0000313" key="6">
    <source>
        <dbReference type="Proteomes" id="UP001148838"/>
    </source>
</evidence>
<feature type="region of interest" description="Disordered" evidence="2">
    <location>
        <begin position="952"/>
        <end position="998"/>
    </location>
</feature>
<evidence type="ECO:0000256" key="2">
    <source>
        <dbReference type="SAM" id="MobiDB-lite"/>
    </source>
</evidence>
<organism evidence="5 6">
    <name type="scientific">Periplaneta americana</name>
    <name type="common">American cockroach</name>
    <name type="synonym">Blatta americana</name>
    <dbReference type="NCBI Taxonomy" id="6978"/>
    <lineage>
        <taxon>Eukaryota</taxon>
        <taxon>Metazoa</taxon>
        <taxon>Ecdysozoa</taxon>
        <taxon>Arthropoda</taxon>
        <taxon>Hexapoda</taxon>
        <taxon>Insecta</taxon>
        <taxon>Pterygota</taxon>
        <taxon>Neoptera</taxon>
        <taxon>Polyneoptera</taxon>
        <taxon>Dictyoptera</taxon>
        <taxon>Blattodea</taxon>
        <taxon>Blattoidea</taxon>
        <taxon>Blattidae</taxon>
        <taxon>Blattinae</taxon>
        <taxon>Periplaneta</taxon>
    </lineage>
</organism>
<proteinExistence type="predicted"/>
<keyword evidence="3" id="KW-1133">Transmembrane helix</keyword>
<keyword evidence="3" id="KW-0812">Transmembrane</keyword>
<feature type="region of interest" description="Disordered" evidence="2">
    <location>
        <begin position="583"/>
        <end position="626"/>
    </location>
</feature>
<feature type="region of interest" description="Disordered" evidence="2">
    <location>
        <begin position="1"/>
        <end position="49"/>
    </location>
</feature>
<feature type="compositionally biased region" description="Low complexity" evidence="2">
    <location>
        <begin position="66"/>
        <end position="78"/>
    </location>
</feature>
<evidence type="ECO:0000313" key="5">
    <source>
        <dbReference type="EMBL" id="KAJ4451034.1"/>
    </source>
</evidence>
<dbReference type="EMBL" id="JAJSOF020000001">
    <property type="protein sequence ID" value="KAJ4451034.1"/>
    <property type="molecule type" value="Genomic_DNA"/>
</dbReference>
<protein>
    <recommendedName>
        <fullName evidence="4">Reverse transcriptase domain-containing protein</fullName>
    </recommendedName>
</protein>
<feature type="compositionally biased region" description="Basic and acidic residues" evidence="2">
    <location>
        <begin position="235"/>
        <end position="245"/>
    </location>
</feature>
<keyword evidence="6" id="KW-1185">Reference proteome</keyword>
<feature type="transmembrane region" description="Helical" evidence="3">
    <location>
        <begin position="1151"/>
        <end position="1178"/>
    </location>
</feature>
<feature type="transmembrane region" description="Helical" evidence="3">
    <location>
        <begin position="1114"/>
        <end position="1139"/>
    </location>
</feature>